<evidence type="ECO:0000313" key="3">
    <source>
        <dbReference type="Proteomes" id="UP000186817"/>
    </source>
</evidence>
<proteinExistence type="predicted"/>
<feature type="compositionally biased region" description="Acidic residues" evidence="1">
    <location>
        <begin position="665"/>
        <end position="684"/>
    </location>
</feature>
<evidence type="ECO:0000256" key="1">
    <source>
        <dbReference type="SAM" id="MobiDB-lite"/>
    </source>
</evidence>
<sequence length="717" mass="80498">MPTPGAPGSSTETFHALRPIPKKAPLPPPPSFNEEKPQAAKPMPVKAEPGPDYGEELSPPDPPPGEHWEEYVDGDNTWFFYSGPKGQWCCQGYDSIWMSCDTDYSHQKNGCKPPQKRYNGDIFNSHPGTMVAEWNDQNIKIWHFPAGTEPADLFTGDPRPATWDPTHLQTWFPFEDHSCKGLAFGKQELVINTDLCGQFAGNTWELSPLSFLTGYRTFYGNCKSGQDCCEKWIQDPRSAQYLRDYAFWDIDWIKVPRELSCDMEERSLNTGAKTPEERGPVGSLPPWSLRAPLLPVMAWTTVPFASSSVVAASLQVVCQDNSFQATSAAAVSFKLRWRVAASDATPGSGKARAVSRLPAVSPRPWRVQPLCPCGHATQTPGDILQSITSATPWLERLTSARRTGYGNGAGSNADYFSYFVQQKREQRPTAKATADLAAQTFTENPAWAATVDIEKMAAELRRLEEKKRRRAVLHRKRLRGETLMKEILQRLERKVEVEKDFEFEASELARIIHDFEFEASELARKLGQKLGTQSAVWVQRSSGTSIDVMGVRLAKADAPIALLFKSLVQDMLNDQGWETGDKARRASTKRNVWNWFFEILLPTAQEYVHARQEQQQEPHAQKDLQARIRQAAPPAPTEPEQSEEAEPKAEAEEQEAAEVPKEVAENEADTDLFSQEGEELEDSEEKQRLQNELYAHTFVVLKGVLVKTELEDRLSGC</sequence>
<accession>A0A1Q9EFF7</accession>
<dbReference type="EMBL" id="LSRX01000166">
    <property type="protein sequence ID" value="OLQ06165.1"/>
    <property type="molecule type" value="Genomic_DNA"/>
</dbReference>
<organism evidence="2 3">
    <name type="scientific">Symbiodinium microadriaticum</name>
    <name type="common">Dinoflagellate</name>
    <name type="synonym">Zooxanthella microadriatica</name>
    <dbReference type="NCBI Taxonomy" id="2951"/>
    <lineage>
        <taxon>Eukaryota</taxon>
        <taxon>Sar</taxon>
        <taxon>Alveolata</taxon>
        <taxon>Dinophyceae</taxon>
        <taxon>Suessiales</taxon>
        <taxon>Symbiodiniaceae</taxon>
        <taxon>Symbiodinium</taxon>
    </lineage>
</organism>
<dbReference type="OrthoDB" id="448395at2759"/>
<keyword evidence="3" id="KW-1185">Reference proteome</keyword>
<reference evidence="2 3" key="1">
    <citation type="submission" date="2016-02" db="EMBL/GenBank/DDBJ databases">
        <title>Genome analysis of coral dinoflagellate symbionts highlights evolutionary adaptations to a symbiotic lifestyle.</title>
        <authorList>
            <person name="Aranda M."/>
            <person name="Li Y."/>
            <person name="Liew Y.J."/>
            <person name="Baumgarten S."/>
            <person name="Simakov O."/>
            <person name="Wilson M."/>
            <person name="Piel J."/>
            <person name="Ashoor H."/>
            <person name="Bougouffa S."/>
            <person name="Bajic V.B."/>
            <person name="Ryu T."/>
            <person name="Ravasi T."/>
            <person name="Bayer T."/>
            <person name="Micklem G."/>
            <person name="Kim H."/>
            <person name="Bhak J."/>
            <person name="Lajeunesse T.C."/>
            <person name="Voolstra C.R."/>
        </authorList>
    </citation>
    <scope>NUCLEOTIDE SEQUENCE [LARGE SCALE GENOMIC DNA]</scope>
    <source>
        <strain evidence="2 3">CCMP2467</strain>
    </source>
</reference>
<feature type="compositionally biased region" description="Pro residues" evidence="1">
    <location>
        <begin position="22"/>
        <end position="31"/>
    </location>
</feature>
<protein>
    <submittedName>
        <fullName evidence="2">Uncharacterized protein</fullName>
    </submittedName>
</protein>
<dbReference type="AlphaFoldDB" id="A0A1Q9EFF7"/>
<gene>
    <name evidence="2" type="ORF">AK812_SmicGene10600</name>
</gene>
<dbReference type="Proteomes" id="UP000186817">
    <property type="component" value="Unassembled WGS sequence"/>
</dbReference>
<evidence type="ECO:0000313" key="2">
    <source>
        <dbReference type="EMBL" id="OLQ06165.1"/>
    </source>
</evidence>
<comment type="caution">
    <text evidence="2">The sequence shown here is derived from an EMBL/GenBank/DDBJ whole genome shotgun (WGS) entry which is preliminary data.</text>
</comment>
<feature type="region of interest" description="Disordered" evidence="1">
    <location>
        <begin position="630"/>
        <end position="688"/>
    </location>
</feature>
<dbReference type="Gene3D" id="2.60.120.200">
    <property type="match status" value="1"/>
</dbReference>
<dbReference type="Pfam" id="PF26113">
    <property type="entry name" value="GH16_XgeA"/>
    <property type="match status" value="1"/>
</dbReference>
<feature type="region of interest" description="Disordered" evidence="1">
    <location>
        <begin position="1"/>
        <end position="67"/>
    </location>
</feature>
<name>A0A1Q9EFF7_SYMMI</name>